<gene>
    <name evidence="3" type="ORF">DEJ46_13560</name>
</gene>
<proteinExistence type="predicted"/>
<evidence type="ECO:0000256" key="1">
    <source>
        <dbReference type="SAM" id="SignalP"/>
    </source>
</evidence>
<dbReference type="AlphaFoldDB" id="A0A5P2AR23"/>
<dbReference type="CDD" id="cd00995">
    <property type="entry name" value="PBP2_NikA_DppA_OppA_like"/>
    <property type="match status" value="1"/>
</dbReference>
<dbReference type="GO" id="GO:1904680">
    <property type="term" value="F:peptide transmembrane transporter activity"/>
    <property type="evidence" value="ECO:0007669"/>
    <property type="project" value="TreeGrafter"/>
</dbReference>
<dbReference type="GO" id="GO:0043190">
    <property type="term" value="C:ATP-binding cassette (ABC) transporter complex"/>
    <property type="evidence" value="ECO:0007669"/>
    <property type="project" value="InterPro"/>
</dbReference>
<dbReference type="RefSeq" id="WP_150266400.1">
    <property type="nucleotide sequence ID" value="NZ_CP029194.1"/>
</dbReference>
<dbReference type="InterPro" id="IPR039424">
    <property type="entry name" value="SBP_5"/>
</dbReference>
<dbReference type="InterPro" id="IPR000914">
    <property type="entry name" value="SBP_5_dom"/>
</dbReference>
<reference evidence="3 4" key="1">
    <citation type="submission" date="2018-05" db="EMBL/GenBank/DDBJ databases">
        <title>Streptomyces venezuelae.</title>
        <authorList>
            <person name="Kim W."/>
            <person name="Lee N."/>
            <person name="Cho B.-K."/>
        </authorList>
    </citation>
    <scope>NUCLEOTIDE SEQUENCE [LARGE SCALE GENOMIC DNA]</scope>
    <source>
        <strain evidence="3 4">ATCC 15068</strain>
    </source>
</reference>
<evidence type="ECO:0000259" key="2">
    <source>
        <dbReference type="Pfam" id="PF00496"/>
    </source>
</evidence>
<dbReference type="InterPro" id="IPR030678">
    <property type="entry name" value="Peptide/Ni-bd"/>
</dbReference>
<name>A0A5P2AR23_STRVZ</name>
<dbReference type="SUPFAM" id="SSF53850">
    <property type="entry name" value="Periplasmic binding protein-like II"/>
    <property type="match status" value="1"/>
</dbReference>
<dbReference type="PANTHER" id="PTHR30290:SF83">
    <property type="entry name" value="ABC TRANSPORTER SUBSTRATE-BINDING PROTEIN"/>
    <property type="match status" value="1"/>
</dbReference>
<dbReference type="Proteomes" id="UP000324106">
    <property type="component" value="Chromosome"/>
</dbReference>
<dbReference type="OrthoDB" id="9046151at2"/>
<organism evidence="3 4">
    <name type="scientific">Streptomyces venezuelae</name>
    <dbReference type="NCBI Taxonomy" id="54571"/>
    <lineage>
        <taxon>Bacteria</taxon>
        <taxon>Bacillati</taxon>
        <taxon>Actinomycetota</taxon>
        <taxon>Actinomycetes</taxon>
        <taxon>Kitasatosporales</taxon>
        <taxon>Streptomycetaceae</taxon>
        <taxon>Streptomyces</taxon>
    </lineage>
</organism>
<accession>A0A5P2AR23</accession>
<dbReference type="Gene3D" id="3.40.190.10">
    <property type="entry name" value="Periplasmic binding protein-like II"/>
    <property type="match status" value="1"/>
</dbReference>
<feature type="domain" description="Solute-binding protein family 5" evidence="2">
    <location>
        <begin position="82"/>
        <end position="468"/>
    </location>
</feature>
<dbReference type="Gene3D" id="3.10.105.10">
    <property type="entry name" value="Dipeptide-binding Protein, Domain 3"/>
    <property type="match status" value="1"/>
</dbReference>
<keyword evidence="1" id="KW-0732">Signal</keyword>
<protein>
    <submittedName>
        <fullName evidence="3">4-phytase</fullName>
    </submittedName>
</protein>
<feature type="signal peptide" evidence="1">
    <location>
        <begin position="1"/>
        <end position="22"/>
    </location>
</feature>
<dbReference type="EMBL" id="CP029194">
    <property type="protein sequence ID" value="QES20008.1"/>
    <property type="molecule type" value="Genomic_DNA"/>
</dbReference>
<dbReference type="Gene3D" id="3.90.76.10">
    <property type="entry name" value="Dipeptide-binding Protein, Domain 1"/>
    <property type="match status" value="1"/>
</dbReference>
<dbReference type="GO" id="GO:0042597">
    <property type="term" value="C:periplasmic space"/>
    <property type="evidence" value="ECO:0007669"/>
    <property type="project" value="UniProtKB-ARBA"/>
</dbReference>
<evidence type="ECO:0000313" key="3">
    <source>
        <dbReference type="EMBL" id="QES20008.1"/>
    </source>
</evidence>
<feature type="chain" id="PRO_5038874682" evidence="1">
    <location>
        <begin position="23"/>
        <end position="546"/>
    </location>
</feature>
<dbReference type="GO" id="GO:0015833">
    <property type="term" value="P:peptide transport"/>
    <property type="evidence" value="ECO:0007669"/>
    <property type="project" value="TreeGrafter"/>
</dbReference>
<dbReference type="PROSITE" id="PS51257">
    <property type="entry name" value="PROKAR_LIPOPROTEIN"/>
    <property type="match status" value="1"/>
</dbReference>
<evidence type="ECO:0000313" key="4">
    <source>
        <dbReference type="Proteomes" id="UP000324106"/>
    </source>
</evidence>
<dbReference type="PANTHER" id="PTHR30290">
    <property type="entry name" value="PERIPLASMIC BINDING COMPONENT OF ABC TRANSPORTER"/>
    <property type="match status" value="1"/>
</dbReference>
<dbReference type="Pfam" id="PF00496">
    <property type="entry name" value="SBP_bac_5"/>
    <property type="match status" value="1"/>
</dbReference>
<dbReference type="PIRSF" id="PIRSF002741">
    <property type="entry name" value="MppA"/>
    <property type="match status" value="1"/>
</dbReference>
<sequence>MRGAKSAKWVAGAIVVALAATACGGKDKAEEGEGKAKAGGAVSVGISEPKRLIPQTTTESEGSQVLDALFRPLVSYDAKNQPVEDAAESVTTTDNLTWTIKIKPGQKFHDGTPVTAKSYVQGWNWGAYGPNAADGNYFFATIDGYDALNPADPDGEEGPKKAPEPTAKELSGLKVVDETTFTVKLAKPFADYKTVLGYTVFYPLPDAAIANIKAYEQAPIGQGAFKIEGKWDHNKSIKVVKNPDYTGTNKPLVDSVTYKIYQKQETMYKDVVAGALDVIPQVPSSELANAPKQFGERFKSSPASTFQFVSFPTYDKKYSKPEVRKAISMAIDREEITKVILNDSQSPARSFVSPVVGGYRDNTCGDSCKFDPAAAKALLAKAGGIEGNKINIGYNGDGGHKEWVDATCNQVKKNLGVECVGQAVPQFAELLTQVEQKKFSGMFRMGWIMDYPSMENYLGPLFTTGGSSNYYGYSNKKFDKLVEDGRAAKTSAEAIKLWQQAEDVLVQDMPVIPLRFGKNVFAHSKNVSNVEMDLFNRVDVTKISKA</sequence>